<feature type="signal peptide" evidence="2">
    <location>
        <begin position="1"/>
        <end position="21"/>
    </location>
</feature>
<keyword evidence="2" id="KW-0732">Signal</keyword>
<gene>
    <name evidence="4" type="ORF">SLS55_010348</name>
</gene>
<dbReference type="PRINTS" id="PR00792">
    <property type="entry name" value="PEPSIN"/>
</dbReference>
<dbReference type="PROSITE" id="PS51767">
    <property type="entry name" value="PEPTIDASE_A1"/>
    <property type="match status" value="1"/>
</dbReference>
<dbReference type="RefSeq" id="XP_066628015.1">
    <property type="nucleotide sequence ID" value="XM_066781732.1"/>
</dbReference>
<dbReference type="EMBL" id="JAJVCZ030000012">
    <property type="protein sequence ID" value="KAL0253371.1"/>
    <property type="molecule type" value="Genomic_DNA"/>
</dbReference>
<accession>A0ABR3C0S4</accession>
<sequence>MTTHVFALFLLTNLLACLSLAFPTKRQAGQVGVLDVSIPPNRNDDQYYTVDIDFDGQTIPVLIDTGSGDLFAGSNQCSTTDPTSGCYLSSVYQISNDTVIVANETFGTVVGVAGVNGNQSIMTVDFGGIAVPDLATREFQNGSFGGIFGLSPRNLSRNYYFFERLPPVDAMITEGLLEEPLFSLTLPRLGDPGSTSGKLTFGAIEDVATIGEISYNEVIDTPNYGYPDAPLATQSWTSQLIGLRLNGVEINLTESSIDAQGRYISLLDSGAQSILLRYQEFTAAAALFAGPTIVQDGFAVYFDCATPQLLELKFADHDDDDRWFAVDPLDLIIPSAHPVINGTQMCRAALGTWNGVFADAILGVPFMRNVVGVFDYGTADLYSVQPRVGLGSLTDGGKAVARYEGLYRDRLQ</sequence>
<dbReference type="InterPro" id="IPR021109">
    <property type="entry name" value="Peptidase_aspartic_dom_sf"/>
</dbReference>
<proteinExistence type="inferred from homology"/>
<dbReference type="SUPFAM" id="SSF50630">
    <property type="entry name" value="Acid proteases"/>
    <property type="match status" value="1"/>
</dbReference>
<evidence type="ECO:0000256" key="1">
    <source>
        <dbReference type="ARBA" id="ARBA00007447"/>
    </source>
</evidence>
<dbReference type="CDD" id="cd05471">
    <property type="entry name" value="pepsin_like"/>
    <property type="match status" value="1"/>
</dbReference>
<dbReference type="GeneID" id="92014433"/>
<organism evidence="4 5">
    <name type="scientific">Diplodia seriata</name>
    <dbReference type="NCBI Taxonomy" id="420778"/>
    <lineage>
        <taxon>Eukaryota</taxon>
        <taxon>Fungi</taxon>
        <taxon>Dikarya</taxon>
        <taxon>Ascomycota</taxon>
        <taxon>Pezizomycotina</taxon>
        <taxon>Dothideomycetes</taxon>
        <taxon>Dothideomycetes incertae sedis</taxon>
        <taxon>Botryosphaeriales</taxon>
        <taxon>Botryosphaeriaceae</taxon>
        <taxon>Diplodia</taxon>
    </lineage>
</organism>
<evidence type="ECO:0000313" key="5">
    <source>
        <dbReference type="Proteomes" id="UP001430584"/>
    </source>
</evidence>
<comment type="caution">
    <text evidence="4">The sequence shown here is derived from an EMBL/GenBank/DDBJ whole genome shotgun (WGS) entry which is preliminary data.</text>
</comment>
<protein>
    <recommendedName>
        <fullName evidence="3">Peptidase A1 domain-containing protein</fullName>
    </recommendedName>
</protein>
<comment type="similarity">
    <text evidence="1">Belongs to the peptidase A1 family.</text>
</comment>
<feature type="chain" id="PRO_5046539827" description="Peptidase A1 domain-containing protein" evidence="2">
    <location>
        <begin position="22"/>
        <end position="412"/>
    </location>
</feature>
<dbReference type="InterPro" id="IPR033121">
    <property type="entry name" value="PEPTIDASE_A1"/>
</dbReference>
<dbReference type="PANTHER" id="PTHR47966">
    <property type="entry name" value="BETA-SITE APP-CLEAVING ENZYME, ISOFORM A-RELATED"/>
    <property type="match status" value="1"/>
</dbReference>
<evidence type="ECO:0000259" key="3">
    <source>
        <dbReference type="PROSITE" id="PS51767"/>
    </source>
</evidence>
<feature type="domain" description="Peptidase A1" evidence="3">
    <location>
        <begin position="46"/>
        <end position="391"/>
    </location>
</feature>
<dbReference type="Proteomes" id="UP001430584">
    <property type="component" value="Unassembled WGS sequence"/>
</dbReference>
<dbReference type="InterPro" id="IPR001461">
    <property type="entry name" value="Aspartic_peptidase_A1"/>
</dbReference>
<dbReference type="Pfam" id="PF00026">
    <property type="entry name" value="Asp"/>
    <property type="match status" value="1"/>
</dbReference>
<evidence type="ECO:0000256" key="2">
    <source>
        <dbReference type="SAM" id="SignalP"/>
    </source>
</evidence>
<dbReference type="InterPro" id="IPR034164">
    <property type="entry name" value="Pepsin-like_dom"/>
</dbReference>
<reference evidence="4 5" key="1">
    <citation type="submission" date="2024-02" db="EMBL/GenBank/DDBJ databases">
        <title>De novo assembly and annotation of 12 fungi associated with fruit tree decline syndrome in Ontario, Canada.</title>
        <authorList>
            <person name="Sulman M."/>
            <person name="Ellouze W."/>
            <person name="Ilyukhin E."/>
        </authorList>
    </citation>
    <scope>NUCLEOTIDE SEQUENCE [LARGE SCALE GENOMIC DNA]</scope>
    <source>
        <strain evidence="4 5">FDS-637</strain>
    </source>
</reference>
<keyword evidence="5" id="KW-1185">Reference proteome</keyword>
<dbReference type="PANTHER" id="PTHR47966:SF51">
    <property type="entry name" value="BETA-SITE APP-CLEAVING ENZYME, ISOFORM A-RELATED"/>
    <property type="match status" value="1"/>
</dbReference>
<name>A0ABR3C0S4_9PEZI</name>
<evidence type="ECO:0000313" key="4">
    <source>
        <dbReference type="EMBL" id="KAL0253371.1"/>
    </source>
</evidence>
<dbReference type="Gene3D" id="2.40.70.10">
    <property type="entry name" value="Acid Proteases"/>
    <property type="match status" value="2"/>
</dbReference>